<reference evidence="3" key="1">
    <citation type="submission" date="2014-01" db="EMBL/GenBank/DDBJ databases">
        <authorList>
            <person name="Aslett M."/>
        </authorList>
    </citation>
    <scope>NUCLEOTIDE SEQUENCE</scope>
</reference>
<feature type="coiled-coil region" evidence="1">
    <location>
        <begin position="424"/>
        <end position="458"/>
    </location>
</feature>
<accession>A0A077ZGJ5</accession>
<evidence type="ECO:0000256" key="1">
    <source>
        <dbReference type="SAM" id="Coils"/>
    </source>
</evidence>
<dbReference type="OrthoDB" id="10455759at2759"/>
<feature type="region of interest" description="Disordered" evidence="2">
    <location>
        <begin position="686"/>
        <end position="720"/>
    </location>
</feature>
<gene>
    <name evidence="3" type="ORF">TTRE_0000708301</name>
</gene>
<evidence type="ECO:0000256" key="2">
    <source>
        <dbReference type="SAM" id="MobiDB-lite"/>
    </source>
</evidence>
<sequence length="788" mass="91036">MFEPATKGNDPYTAELFKELRSSLQCSRDAYNKWLFEYSLVQLSKAREKSHDTRNMKQLCEEGDALLNSLEDTRSQELVCLKRYKEAEEQLCAAHKIVEILFLKIKSRTAFASCQFLLTTNLGHAFCAGTREALEQSVRCQGTRNALEALKTQALLIRRIQKQISHLRSAGVTIQERTVRRRSTESARAVVKRAQLDELNGMLKILKNESEIGTQKSSAQESKLKEVSSETEFLQRSVKQLGEKLQLVKENSEFLSCILKQAEAENECIVSGASLSDKNIRWFNELVDQQNRMLEEKRKYIDSLGSFHSKQLDSRRNDLSNRLDRFDQVRYEVGRIGEAARFQQFEYQSINAKCVKIKEILCALLLEHEKCIAAAEKAKEELAMAQQRSSMDMSNLMKLKTEISTSKNNEFQLYNSSNMMALYLRRLELENGEVEMEVKTKNETVRNMELRLKEIQIENCSTTRLVMTLKNRLESLSTESPLSSAELSNADGQAERDELETKLKEVVAKQKTLEQDYKQRKSFKRVLEYQAEVEDLKTEISLSTLTYERIRTSQENDLKEKMQKLDERIVRDEIGNPTHREELLAKKRDFDKEKEHLHLRLADLEKEEKLLQAERTAAREKNVTKAAAPTSIMEARTMFFEEEKRKRKNFPEESSGEACARRIQLMYEKGLVPGARKTSRLEAMQNGNELSAWPDDEEEDIGSNRRTRPPRRSVPSTPTKRKMFKAGKFVPDESTTAPWMDGRYLVVVVVVEHVCYQSETFHCGRTERLWEKEPITLGRWPFDSDGVG</sequence>
<dbReference type="STRING" id="36087.A0A077ZGJ5"/>
<name>A0A077ZGJ5_TRITR</name>
<evidence type="ECO:0000313" key="4">
    <source>
        <dbReference type="Proteomes" id="UP000030665"/>
    </source>
</evidence>
<organism evidence="3 4">
    <name type="scientific">Trichuris trichiura</name>
    <name type="common">Whipworm</name>
    <name type="synonym">Trichocephalus trichiurus</name>
    <dbReference type="NCBI Taxonomy" id="36087"/>
    <lineage>
        <taxon>Eukaryota</taxon>
        <taxon>Metazoa</taxon>
        <taxon>Ecdysozoa</taxon>
        <taxon>Nematoda</taxon>
        <taxon>Enoplea</taxon>
        <taxon>Dorylaimia</taxon>
        <taxon>Trichinellida</taxon>
        <taxon>Trichuridae</taxon>
        <taxon>Trichuris</taxon>
    </lineage>
</organism>
<dbReference type="Proteomes" id="UP000030665">
    <property type="component" value="Unassembled WGS sequence"/>
</dbReference>
<reference evidence="3" key="2">
    <citation type="submission" date="2014-03" db="EMBL/GenBank/DDBJ databases">
        <title>The whipworm genome and dual-species transcriptomics of an intimate host-pathogen interaction.</title>
        <authorList>
            <person name="Foth B.J."/>
            <person name="Tsai I.J."/>
            <person name="Reid A.J."/>
            <person name="Bancroft A.J."/>
            <person name="Nichol S."/>
            <person name="Tracey A."/>
            <person name="Holroyd N."/>
            <person name="Cotton J.A."/>
            <person name="Stanley E.J."/>
            <person name="Zarowiecki M."/>
            <person name="Liu J.Z."/>
            <person name="Huckvale T."/>
            <person name="Cooper P.J."/>
            <person name="Grencis R.K."/>
            <person name="Berriman M."/>
        </authorList>
    </citation>
    <scope>NUCLEOTIDE SEQUENCE [LARGE SCALE GENOMIC DNA]</scope>
</reference>
<keyword evidence="4" id="KW-1185">Reference proteome</keyword>
<evidence type="ECO:0000313" key="3">
    <source>
        <dbReference type="EMBL" id="CDW58758.1"/>
    </source>
</evidence>
<keyword evidence="1" id="KW-0175">Coiled coil</keyword>
<dbReference type="EMBL" id="HG806407">
    <property type="protein sequence ID" value="CDW58758.1"/>
    <property type="molecule type" value="Genomic_DNA"/>
</dbReference>
<feature type="coiled-coil region" evidence="1">
    <location>
        <begin position="587"/>
        <end position="621"/>
    </location>
</feature>
<protein>
    <submittedName>
        <fullName evidence="3">Uncharacterized protein</fullName>
    </submittedName>
</protein>
<dbReference type="AlphaFoldDB" id="A0A077ZGJ5"/>
<proteinExistence type="predicted"/>
<feature type="coiled-coil region" evidence="1">
    <location>
        <begin position="482"/>
        <end position="516"/>
    </location>
</feature>